<evidence type="ECO:0000313" key="3">
    <source>
        <dbReference type="Proteomes" id="UP000051124"/>
    </source>
</evidence>
<protein>
    <recommendedName>
        <fullName evidence="1">FlgD/Vpr Ig-like domain-containing protein</fullName>
    </recommendedName>
</protein>
<dbReference type="InterPro" id="IPR026444">
    <property type="entry name" value="Secre_tail"/>
</dbReference>
<dbReference type="AlphaFoldDB" id="A0A0S7WHQ3"/>
<name>A0A0S7WHQ3_UNCT6</name>
<dbReference type="EMBL" id="LIZT01000047">
    <property type="protein sequence ID" value="KPJ49686.1"/>
    <property type="molecule type" value="Genomic_DNA"/>
</dbReference>
<dbReference type="Pfam" id="PF13860">
    <property type="entry name" value="FlgD_ig"/>
    <property type="match status" value="1"/>
</dbReference>
<evidence type="ECO:0000259" key="1">
    <source>
        <dbReference type="Pfam" id="PF13860"/>
    </source>
</evidence>
<organism evidence="2 3">
    <name type="scientific">candidate division TA06 bacterium DG_26</name>
    <dbReference type="NCBI Taxonomy" id="1703771"/>
    <lineage>
        <taxon>Bacteria</taxon>
        <taxon>Bacteria division TA06</taxon>
    </lineage>
</organism>
<dbReference type="Gene3D" id="2.60.40.4070">
    <property type="match status" value="1"/>
</dbReference>
<dbReference type="NCBIfam" id="TIGR04183">
    <property type="entry name" value="Por_Secre_tail"/>
    <property type="match status" value="1"/>
</dbReference>
<accession>A0A0S7WHQ3</accession>
<comment type="caution">
    <text evidence="2">The sequence shown here is derived from an EMBL/GenBank/DDBJ whole genome shotgun (WGS) entry which is preliminary data.</text>
</comment>
<feature type="domain" description="FlgD/Vpr Ig-like" evidence="1">
    <location>
        <begin position="30"/>
        <end position="84"/>
    </location>
</feature>
<evidence type="ECO:0000313" key="2">
    <source>
        <dbReference type="EMBL" id="KPJ49686.1"/>
    </source>
</evidence>
<sequence>MGGGEEPFVLREGSPNPFRLHTQIAFTIPKASEISLKVYDSAGRLVRELFHGAMEKGTHSLEWNGMDAYERPLPSGVYFCVMDAEGFHQATKLTILR</sequence>
<gene>
    <name evidence="2" type="ORF">AMJ40_04985</name>
</gene>
<dbReference type="InterPro" id="IPR025965">
    <property type="entry name" value="FlgD/Vpr_Ig-like"/>
</dbReference>
<proteinExistence type="predicted"/>
<reference evidence="2 3" key="1">
    <citation type="journal article" date="2015" name="Microbiome">
        <title>Genomic resolution of linkages in carbon, nitrogen, and sulfur cycling among widespread estuary sediment bacteria.</title>
        <authorList>
            <person name="Baker B.J."/>
            <person name="Lazar C.S."/>
            <person name="Teske A.P."/>
            <person name="Dick G.J."/>
        </authorList>
    </citation>
    <scope>NUCLEOTIDE SEQUENCE [LARGE SCALE GENOMIC DNA]</scope>
    <source>
        <strain evidence="2">DG_26</strain>
    </source>
</reference>
<dbReference type="Proteomes" id="UP000051124">
    <property type="component" value="Unassembled WGS sequence"/>
</dbReference>